<organism evidence="1 2">
    <name type="scientific">Pseudomonas protegens (strain DSM 19095 / LMG 27888 / CFBP 6595 / CHA0)</name>
    <dbReference type="NCBI Taxonomy" id="1124983"/>
    <lineage>
        <taxon>Bacteria</taxon>
        <taxon>Pseudomonadati</taxon>
        <taxon>Pseudomonadota</taxon>
        <taxon>Gammaproteobacteria</taxon>
        <taxon>Pseudomonadales</taxon>
        <taxon>Pseudomonadaceae</taxon>
        <taxon>Pseudomonas</taxon>
    </lineage>
</organism>
<name>A0A2C9ET99_PSEPH</name>
<sequence>MSVSVEQVFDSVAKRLVFSAFFDIVVKENQKSELICIVANLHAENLIDVLAEYQSLEQDIFGFEWFTIIEVFAGVLELIDAPVADIMFSINRLGRAGGADFHLLSSFEKYCLANPASLEEAFELAKNLYPESNFLNVVLIAGSKIDFDEFQLKAINLIDASEPRLRALALQSLSRFGYEEDVIRAKLTLDAIDKGLIDCDEDFLSAALETIFSLAPMSQDVESKCLILVGRIFKCPSDLVICTAAKLFMMGKLHTPESIVSILLEEFKTISPTNREAIKFLDLGFEPFLIGGKARDILVLIEHLLEKNGADLAVSDFEHFMWSLDEPQSTILRQQIVTRWLLSSKRKLCSSVGQIVSDGRGSNIGLSADLGLLDEIPPNANLLLAMRACGWLFAYPVSAASLMVSSLNTASDAERAKIEEMLFNPLLISYGGSVGEYFRSKRDELSQESAIIIDRVLCRLNSYHEGLQSISNVKELEAPLSQRQAYQRRFNRQMEESFKSAKKDSLMTALMGRPSVILYGNSSINYVYHGPNGEKVRQENPMHSFSTSVEYPSLGNLDSGGLEYMLRAFRVGAVRL</sequence>
<dbReference type="AlphaFoldDB" id="A0A2C9ET99"/>
<dbReference type="HOGENOM" id="CLU_471673_0_0_6"/>
<dbReference type="Proteomes" id="UP000013940">
    <property type="component" value="Chromosome"/>
</dbReference>
<dbReference type="KEGG" id="pprc:PFLCHA0_c51490"/>
<gene>
    <name evidence="1" type="ORF">PFLCHA0_c51490</name>
</gene>
<proteinExistence type="predicted"/>
<evidence type="ECO:0000313" key="2">
    <source>
        <dbReference type="Proteomes" id="UP000013940"/>
    </source>
</evidence>
<dbReference type="RefSeq" id="WP_015636998.1">
    <property type="nucleotide sequence ID" value="NC_021237.1"/>
</dbReference>
<reference evidence="2" key="1">
    <citation type="journal article" date="2014" name="Genome Announc.">
        <title>Full-genome sequence of the plant growth-promoting bacterium Pseudomonas protegens CHA0.</title>
        <authorList>
            <person name="Jousset A."/>
            <person name="Schuldes J."/>
            <person name="Keel C."/>
            <person name="Maurhofer M."/>
            <person name="Daniel R."/>
            <person name="Scheu S."/>
            <person name="Thuermer A."/>
        </authorList>
    </citation>
    <scope>NUCLEOTIDE SEQUENCE [LARGE SCALE GENOMIC DNA]</scope>
    <source>
        <strain evidence="2">DSM 19095 / LMG 27888 / CFBP 6595 / CHA0</strain>
    </source>
</reference>
<dbReference type="EMBL" id="CP003190">
    <property type="protein sequence ID" value="AGL86896.1"/>
    <property type="molecule type" value="Genomic_DNA"/>
</dbReference>
<dbReference type="eggNOG" id="ENOG502ZA11">
    <property type="taxonomic scope" value="Bacteria"/>
</dbReference>
<dbReference type="GeneID" id="57478146"/>
<accession>A0A2C9ET99</accession>
<protein>
    <submittedName>
        <fullName evidence="1">Uncharacterized protein</fullName>
    </submittedName>
</protein>
<evidence type="ECO:0000313" key="1">
    <source>
        <dbReference type="EMBL" id="AGL86896.1"/>
    </source>
</evidence>